<keyword evidence="1" id="KW-0614">Plasmid</keyword>
<sequence>MGEIIVSVLFLLILFLSVGAVVLMKPSIGSEPSVITEEEWIYPKEDILIYGDWSFEFGGFPNEKTLLFYERHDEGNHPVYLQITEGKEMKMVVDGDSIIVTEVDKENNRIKVKMQEPE</sequence>
<dbReference type="AlphaFoldDB" id="A0A0B5AWZ7"/>
<geneLocation type="plasmid" evidence="2"/>
<reference evidence="1 2" key="1">
    <citation type="submission" date="2014-08" db="EMBL/GenBank/DDBJ databases">
        <title>Complete genome of a marine bacteria Jeotgalibacillus malaysiensis.</title>
        <authorList>
            <person name="Yaakop A.S."/>
            <person name="Chan K.-G."/>
            <person name="Goh K.M."/>
        </authorList>
    </citation>
    <scope>NUCLEOTIDE SEQUENCE [LARGE SCALE GENOMIC DNA]</scope>
    <source>
        <strain evidence="1 2">D5</strain>
        <plasmid evidence="2">Plasmid</plasmid>
    </source>
</reference>
<evidence type="ECO:0000313" key="2">
    <source>
        <dbReference type="Proteomes" id="UP000031449"/>
    </source>
</evidence>
<proteinExistence type="predicted"/>
<organism evidence="1 2">
    <name type="scientific">Jeotgalibacillus malaysiensis</name>
    <dbReference type="NCBI Taxonomy" id="1508404"/>
    <lineage>
        <taxon>Bacteria</taxon>
        <taxon>Bacillati</taxon>
        <taxon>Bacillota</taxon>
        <taxon>Bacilli</taxon>
        <taxon>Bacillales</taxon>
        <taxon>Caryophanaceae</taxon>
        <taxon>Jeotgalibacillus</taxon>
    </lineage>
</organism>
<evidence type="ECO:0000313" key="1">
    <source>
        <dbReference type="EMBL" id="AJD93212.1"/>
    </source>
</evidence>
<name>A0A0B5AWZ7_9BACL</name>
<dbReference type="BioCyc" id="JESP1508404:G14D9-13178-MONOMER"/>
<dbReference type="HOGENOM" id="CLU_2069945_0_0_9"/>
<protein>
    <submittedName>
        <fullName evidence="1">Uncharacterized protein</fullName>
    </submittedName>
</protein>
<accession>A0A0B5AWZ7</accession>
<dbReference type="Proteomes" id="UP000031449">
    <property type="component" value="Plasmid unnamed"/>
</dbReference>
<gene>
    <name evidence="1" type="ORF">JMA_38940</name>
</gene>
<keyword evidence="2" id="KW-1185">Reference proteome</keyword>
<dbReference type="KEGG" id="jeo:JMA_38940"/>
<dbReference type="EMBL" id="CP009417">
    <property type="protein sequence ID" value="AJD93212.1"/>
    <property type="molecule type" value="Genomic_DNA"/>
</dbReference>